<keyword evidence="4" id="KW-1185">Reference proteome</keyword>
<feature type="region of interest" description="Disordered" evidence="1">
    <location>
        <begin position="47"/>
        <end position="76"/>
    </location>
</feature>
<organism evidence="3 4">
    <name type="scientific">Galerina marginata (strain CBS 339.88)</name>
    <dbReference type="NCBI Taxonomy" id="685588"/>
    <lineage>
        <taxon>Eukaryota</taxon>
        <taxon>Fungi</taxon>
        <taxon>Dikarya</taxon>
        <taxon>Basidiomycota</taxon>
        <taxon>Agaricomycotina</taxon>
        <taxon>Agaricomycetes</taxon>
        <taxon>Agaricomycetidae</taxon>
        <taxon>Agaricales</taxon>
        <taxon>Agaricineae</taxon>
        <taxon>Strophariaceae</taxon>
        <taxon>Galerina</taxon>
    </lineage>
</organism>
<protein>
    <recommendedName>
        <fullName evidence="2">DUF6604 domain-containing protein</fullName>
    </recommendedName>
</protein>
<dbReference type="AlphaFoldDB" id="A0A067TCJ7"/>
<dbReference type="OrthoDB" id="2993576at2759"/>
<dbReference type="HOGENOM" id="CLU_503466_0_0_1"/>
<dbReference type="EMBL" id="KL142372">
    <property type="protein sequence ID" value="KDR80062.1"/>
    <property type="molecule type" value="Genomic_DNA"/>
</dbReference>
<evidence type="ECO:0000313" key="3">
    <source>
        <dbReference type="EMBL" id="KDR80062.1"/>
    </source>
</evidence>
<dbReference type="PANTHER" id="PTHR38795">
    <property type="entry name" value="DUF6604 DOMAIN-CONTAINING PROTEIN"/>
    <property type="match status" value="1"/>
</dbReference>
<dbReference type="Proteomes" id="UP000027222">
    <property type="component" value="Unassembled WGS sequence"/>
</dbReference>
<dbReference type="InterPro" id="IPR046539">
    <property type="entry name" value="DUF6604"/>
</dbReference>
<sequence>MQKQQSGPRLPESFYSTYRQSKESTAKILRWVHMTVVGLRERTREITTPSPTGRAQGKRARGFATKRPSPTPLDADITSPKIPLRVFLQYVREIAASDVIIPTVYLVQLEAAIKQRKRTASFYSPDAEAWDQNRSHIFAINAYTEALSILKEAQQKRTETEGGPTENIRDALAIRDGDNIFALSEAVDQLAVMTEDQGYIRPATVAAPENEWLHDNAMLNSPRSGGRSKKSRSFALDEYELVPDDYVESKSKKQKSEENDSFEALRCFLLDVHHMRQFCQQIWRSVIPAGNVTYIAASFVTNKAVQLVKEMEYALIADFPSLGVMNDTFEILLEVLHSQMPNATPHQKYSFEEKIMLHTWETLKGFAEVLDDNPVPILRDGYCGYFDPLADRDSMPFPERYLEERCIMMNHWPDLVLVGRQYSSFIGGQGLGKDFKAFYQSKPRPVTWALIFACQMQADSVFARRRHLKYDLQVMRNLGSTIRNEYDAFLADGVEYCTISTLCSHHVTRYGHSSLCNMFIKLKIGLIRKLRVHFDRSERFF</sequence>
<accession>A0A067TCJ7</accession>
<evidence type="ECO:0000313" key="4">
    <source>
        <dbReference type="Proteomes" id="UP000027222"/>
    </source>
</evidence>
<dbReference type="PANTHER" id="PTHR38795:SF1">
    <property type="entry name" value="DUF6604 DOMAIN-CONTAINING PROTEIN"/>
    <property type="match status" value="1"/>
</dbReference>
<dbReference type="Pfam" id="PF20253">
    <property type="entry name" value="DUF6604"/>
    <property type="match status" value="1"/>
</dbReference>
<reference evidence="4" key="1">
    <citation type="journal article" date="2014" name="Proc. Natl. Acad. Sci. U.S.A.">
        <title>Extensive sampling of basidiomycete genomes demonstrates inadequacy of the white-rot/brown-rot paradigm for wood decay fungi.</title>
        <authorList>
            <person name="Riley R."/>
            <person name="Salamov A.A."/>
            <person name="Brown D.W."/>
            <person name="Nagy L.G."/>
            <person name="Floudas D."/>
            <person name="Held B.W."/>
            <person name="Levasseur A."/>
            <person name="Lombard V."/>
            <person name="Morin E."/>
            <person name="Otillar R."/>
            <person name="Lindquist E.A."/>
            <person name="Sun H."/>
            <person name="LaButti K.M."/>
            <person name="Schmutz J."/>
            <person name="Jabbour D."/>
            <person name="Luo H."/>
            <person name="Baker S.E."/>
            <person name="Pisabarro A.G."/>
            <person name="Walton J.D."/>
            <person name="Blanchette R.A."/>
            <person name="Henrissat B."/>
            <person name="Martin F."/>
            <person name="Cullen D."/>
            <person name="Hibbett D.S."/>
            <person name="Grigoriev I.V."/>
        </authorList>
    </citation>
    <scope>NUCLEOTIDE SEQUENCE [LARGE SCALE GENOMIC DNA]</scope>
    <source>
        <strain evidence="4">CBS 339.88</strain>
    </source>
</reference>
<evidence type="ECO:0000256" key="1">
    <source>
        <dbReference type="SAM" id="MobiDB-lite"/>
    </source>
</evidence>
<dbReference type="STRING" id="685588.A0A067TCJ7"/>
<proteinExistence type="predicted"/>
<gene>
    <name evidence="3" type="ORF">GALMADRAFT_242282</name>
</gene>
<name>A0A067TCJ7_GALM3</name>
<feature type="domain" description="DUF6604" evidence="2">
    <location>
        <begin position="19"/>
        <end position="316"/>
    </location>
</feature>
<evidence type="ECO:0000259" key="2">
    <source>
        <dbReference type="Pfam" id="PF20253"/>
    </source>
</evidence>